<evidence type="ECO:0000313" key="2">
    <source>
        <dbReference type="EMBL" id="KKT60145.1"/>
    </source>
</evidence>
<dbReference type="Pfam" id="PF20803">
    <property type="entry name" value="PaaX_M"/>
    <property type="match status" value="1"/>
</dbReference>
<evidence type="ECO:0000259" key="1">
    <source>
        <dbReference type="Pfam" id="PF20803"/>
    </source>
</evidence>
<dbReference type="InterPro" id="IPR048846">
    <property type="entry name" value="PaaX-like_central"/>
</dbReference>
<dbReference type="Proteomes" id="UP000034087">
    <property type="component" value="Unassembled WGS sequence"/>
</dbReference>
<dbReference type="EMBL" id="LCIR01000003">
    <property type="protein sequence ID" value="KKT60145.1"/>
    <property type="molecule type" value="Genomic_DNA"/>
</dbReference>
<sequence length="189" mass="22216">MRRSAKTKEILTVLIGGISATAEILDKILPNYHRSYKNAKQTLYSGSISTKKELKKNIAKQQFYSLLNHLKRHGLVEKRIIHNETLWKITLTGIDKLRILKERGGLHYEPEKDNKLKIIIFDVPEKEKWKRAWLRDALRQLDFRILQKSVWVGKSKIPEAFLEDLRYRRLLNYIHVLEVSKTGTVVELT</sequence>
<protein>
    <recommendedName>
        <fullName evidence="1">Transcriptional repressor PaaX-like central Cas2-like domain-containing protein</fullName>
    </recommendedName>
</protein>
<evidence type="ECO:0000313" key="3">
    <source>
        <dbReference type="Proteomes" id="UP000034087"/>
    </source>
</evidence>
<comment type="caution">
    <text evidence="2">The sequence shown here is derived from an EMBL/GenBank/DDBJ whole genome shotgun (WGS) entry which is preliminary data.</text>
</comment>
<organism evidence="2 3">
    <name type="scientific">Candidatus Giovannonibacteria bacterium GW2011_GWA1_44_25</name>
    <dbReference type="NCBI Taxonomy" id="1618645"/>
    <lineage>
        <taxon>Bacteria</taxon>
        <taxon>Candidatus Giovannoniibacteriota</taxon>
    </lineage>
</organism>
<reference evidence="2 3" key="1">
    <citation type="journal article" date="2015" name="Nature">
        <title>rRNA introns, odd ribosomes, and small enigmatic genomes across a large radiation of phyla.</title>
        <authorList>
            <person name="Brown C.T."/>
            <person name="Hug L.A."/>
            <person name="Thomas B.C."/>
            <person name="Sharon I."/>
            <person name="Castelle C.J."/>
            <person name="Singh A."/>
            <person name="Wilkins M.J."/>
            <person name="Williams K.H."/>
            <person name="Banfield J.F."/>
        </authorList>
    </citation>
    <scope>NUCLEOTIDE SEQUENCE [LARGE SCALE GENOMIC DNA]</scope>
</reference>
<accession>A0A0G1IM05</accession>
<proteinExistence type="predicted"/>
<dbReference type="AlphaFoldDB" id="A0A0G1IM05"/>
<feature type="domain" description="Transcriptional repressor PaaX-like central Cas2-like" evidence="1">
    <location>
        <begin position="112"/>
        <end position="183"/>
    </location>
</feature>
<dbReference type="Gene3D" id="3.30.70.2650">
    <property type="match status" value="1"/>
</dbReference>
<gene>
    <name evidence="2" type="ORF">UW53_C0003G0056</name>
</gene>
<name>A0A0G1IM05_9BACT</name>